<sequence length="62" mass="6920">MSSTHNLKPFNTPVGTSFTVGDARCDRSSRQAQNINTNDGVMDCQFPPMTRLRYSGAWALLR</sequence>
<protein>
    <submittedName>
        <fullName evidence="1">Uncharacterized protein</fullName>
    </submittedName>
</protein>
<comment type="caution">
    <text evidence="1">The sequence shown here is derived from an EMBL/GenBank/DDBJ whole genome shotgun (WGS) entry which is preliminary data.</text>
</comment>
<dbReference type="AlphaFoldDB" id="A0A179G8W2"/>
<accession>A0A179G8W2</accession>
<dbReference type="KEGG" id="pchm:VFPPC_15433"/>
<dbReference type="Proteomes" id="UP000078397">
    <property type="component" value="Unassembled WGS sequence"/>
</dbReference>
<keyword evidence="2" id="KW-1185">Reference proteome</keyword>
<evidence type="ECO:0000313" key="2">
    <source>
        <dbReference type="Proteomes" id="UP000078397"/>
    </source>
</evidence>
<reference evidence="1 2" key="1">
    <citation type="journal article" date="2016" name="PLoS Pathog.">
        <title>Biosynthesis of antibiotic leucinostatins in bio-control fungus Purpureocillium lilacinum and their inhibition on phytophthora revealed by genome mining.</title>
        <authorList>
            <person name="Wang G."/>
            <person name="Liu Z."/>
            <person name="Lin R."/>
            <person name="Li E."/>
            <person name="Mao Z."/>
            <person name="Ling J."/>
            <person name="Yang Y."/>
            <person name="Yin W.B."/>
            <person name="Xie B."/>
        </authorList>
    </citation>
    <scope>NUCLEOTIDE SEQUENCE [LARGE SCALE GENOMIC DNA]</scope>
    <source>
        <strain evidence="1">170</strain>
    </source>
</reference>
<evidence type="ECO:0000313" key="1">
    <source>
        <dbReference type="EMBL" id="OAQ74247.1"/>
    </source>
</evidence>
<dbReference type="GeneID" id="28857180"/>
<organism evidence="1 2">
    <name type="scientific">Pochonia chlamydosporia 170</name>
    <dbReference type="NCBI Taxonomy" id="1380566"/>
    <lineage>
        <taxon>Eukaryota</taxon>
        <taxon>Fungi</taxon>
        <taxon>Dikarya</taxon>
        <taxon>Ascomycota</taxon>
        <taxon>Pezizomycotina</taxon>
        <taxon>Sordariomycetes</taxon>
        <taxon>Hypocreomycetidae</taxon>
        <taxon>Hypocreales</taxon>
        <taxon>Clavicipitaceae</taxon>
        <taxon>Pochonia</taxon>
    </lineage>
</organism>
<proteinExistence type="predicted"/>
<gene>
    <name evidence="1" type="ORF">VFPPC_15433</name>
</gene>
<dbReference type="RefSeq" id="XP_018150330.1">
    <property type="nucleotide sequence ID" value="XM_018293186.1"/>
</dbReference>
<dbReference type="EMBL" id="LSBJ02000001">
    <property type="protein sequence ID" value="OAQ74247.1"/>
    <property type="molecule type" value="Genomic_DNA"/>
</dbReference>
<name>A0A179G8W2_METCM</name>